<dbReference type="GeneID" id="80527958"/>
<sequence>MSSPTKEKEMSAIIGMLRDARICTAAQWYRHFPISYYHYLRKDEIKAVMDMTRKYFVHDLSLYELLVPRETEERILKNKPLPANSFFQVFADNGLFPDKAATLFYRWASGSGLFNLLTLAKNRPSPFRPDVPEMIKQCLLNCTPLSLSYDDMAVQYPRDGPRPDITDVTLLCLNSPWEQGIWRHEPSPHVGYQTTPELKALLTAAVPNPPTEIHERAAKSVPILVSRVLKGHEHITKDEHEVVRSDAELTVTSYHFNLTECRPDIFEFTTAELQEMLVLGKLNNPLVEKARIPKTIHCSNIRSYALKNASLIDLSEIFKETQLKIEKAEKKARAEITNLNPKKTEAPTEIEENFIRREKIRFSGRLAF</sequence>
<keyword evidence="3" id="KW-1185">Reference proteome</keyword>
<dbReference type="Proteomes" id="UP000318653">
    <property type="component" value="Segment"/>
</dbReference>
<evidence type="ECO:0000313" key="3">
    <source>
        <dbReference type="Proteomes" id="UP000318653"/>
    </source>
</evidence>
<dbReference type="EMBL" id="MK101347">
    <property type="protein sequence ID" value="QCQ84181.1"/>
    <property type="molecule type" value="Genomic_DNA"/>
</dbReference>
<protein>
    <submittedName>
        <fullName evidence="2">ORF5</fullName>
    </submittedName>
</protein>
<accession>A0A4P8PIQ6</accession>
<evidence type="ECO:0000313" key="2">
    <source>
        <dbReference type="EMBL" id="QCQ84181.1"/>
    </source>
</evidence>
<dbReference type="RefSeq" id="YP_010790553.1">
    <property type="nucleotide sequence ID" value="NC_075448.1"/>
</dbReference>
<dbReference type="KEGG" id="vg:80527958"/>
<reference evidence="2" key="1">
    <citation type="journal article" date="2019" name="Infect. Genet. Evol.">
        <title>Unconventional gene arrangement and content revealed by full genome analysis of the white sturgeon adenovirus, the single member of the genus Ichtadenovirus.</title>
        <authorList>
            <person name="Doszpoly A."/>
            <person name="Harrach B."/>
            <person name="LaPatra S."/>
            <person name="Benko M."/>
        </authorList>
    </citation>
    <scope>NUCLEOTIDE SEQUENCE</scope>
    <source>
        <strain evidence="2">WSAdV1/1996</strain>
    </source>
</reference>
<dbReference type="InterPro" id="IPR001257">
    <property type="entry name" value="Parvovirus_NS1_helicase"/>
</dbReference>
<name>A0A4P8PIQ6_9ADEN</name>
<feature type="domain" description="Parvovirus non-structural protein 1 helicase" evidence="1">
    <location>
        <begin position="6"/>
        <end position="110"/>
    </location>
</feature>
<organism evidence="2">
    <name type="scientific">White sturgeon adenovirus 1</name>
    <dbReference type="NCBI Taxonomy" id="2580388"/>
    <lineage>
        <taxon>Viruses</taxon>
        <taxon>Varidnaviria</taxon>
        <taxon>Bamfordvirae</taxon>
        <taxon>Preplasmiviricota</taxon>
        <taxon>Polisuviricotina</taxon>
        <taxon>Pharingeaviricetes</taxon>
        <taxon>Rowavirales</taxon>
        <taxon>Adenoviridae</taxon>
        <taxon>Ichtadenovirus</taxon>
        <taxon>Ichtadenovirus acipenseris</taxon>
        <taxon>Sturgeon ichtadenovirus A</taxon>
    </lineage>
</organism>
<dbReference type="GO" id="GO:0019079">
    <property type="term" value="P:viral genome replication"/>
    <property type="evidence" value="ECO:0007669"/>
    <property type="project" value="InterPro"/>
</dbReference>
<dbReference type="Pfam" id="PF01057">
    <property type="entry name" value="Parvo_NS1"/>
    <property type="match status" value="1"/>
</dbReference>
<proteinExistence type="predicted"/>
<evidence type="ECO:0000259" key="1">
    <source>
        <dbReference type="Pfam" id="PF01057"/>
    </source>
</evidence>